<gene>
    <name evidence="4" type="ORF">Q2T77_06175</name>
</gene>
<keyword evidence="5" id="KW-1185">Reference proteome</keyword>
<evidence type="ECO:0000313" key="5">
    <source>
        <dbReference type="Proteomes" id="UP001169027"/>
    </source>
</evidence>
<dbReference type="SUPFAM" id="SSF53756">
    <property type="entry name" value="UDP-Glycosyltransferase/glycogen phosphorylase"/>
    <property type="match status" value="1"/>
</dbReference>
<sequence>MNPLNARCSFLVPGDLGTRTGGYGYDRRIIDGLRAAGWQVDVQSLGPGFPDPDASALALARRLIEALPDGTLVVVDGLGFGVLPDLAAAHAQRLRWVALVHHPLSLETGLAPDRQRALFESERRALASARGVVVTGPATARALAAFDVEDARITVVEPGTDPAPLAKGSGVAALALLCVASVTPRKGHALLVDALAGLRDRPWTLDCAGSLTMDPACAAALAAAIEARGLQDRVRLHGECDEAGLRALYQAADVFVLPSFHEGYGMALAEALAHGLPVISTLAGAIPDTVPSTAGLLVPPGEVDALRAALRRLLDEDGLRARLAEGAREARRGLPDWRSSAARFAAALEAAARAPLP</sequence>
<dbReference type="InterPro" id="IPR028098">
    <property type="entry name" value="Glyco_trans_4-like_N"/>
</dbReference>
<dbReference type="PANTHER" id="PTHR12526:SF510">
    <property type="entry name" value="D-INOSITOL 3-PHOSPHATE GLYCOSYLTRANSFERASE"/>
    <property type="match status" value="1"/>
</dbReference>
<keyword evidence="2 4" id="KW-0808">Transferase</keyword>
<dbReference type="GO" id="GO:0016757">
    <property type="term" value="F:glycosyltransferase activity"/>
    <property type="evidence" value="ECO:0007669"/>
    <property type="project" value="UniProtKB-KW"/>
</dbReference>
<dbReference type="EMBL" id="JAUKVY010000003">
    <property type="protein sequence ID" value="MDO1531867.1"/>
    <property type="molecule type" value="Genomic_DNA"/>
</dbReference>
<comment type="caution">
    <text evidence="4">The sequence shown here is derived from an EMBL/GenBank/DDBJ whole genome shotgun (WGS) entry which is preliminary data.</text>
</comment>
<reference evidence="4" key="1">
    <citation type="submission" date="2023-06" db="EMBL/GenBank/DDBJ databases">
        <authorList>
            <person name="Jiang Y."/>
            <person name="Liu Q."/>
        </authorList>
    </citation>
    <scope>NUCLEOTIDE SEQUENCE</scope>
    <source>
        <strain evidence="4">CGMCC 1.12090</strain>
    </source>
</reference>
<dbReference type="CDD" id="cd03801">
    <property type="entry name" value="GT4_PimA-like"/>
    <property type="match status" value="1"/>
</dbReference>
<dbReference type="Proteomes" id="UP001169027">
    <property type="component" value="Unassembled WGS sequence"/>
</dbReference>
<evidence type="ECO:0000256" key="2">
    <source>
        <dbReference type="ARBA" id="ARBA00022679"/>
    </source>
</evidence>
<keyword evidence="1 4" id="KW-0328">Glycosyltransferase</keyword>
<proteinExistence type="predicted"/>
<evidence type="ECO:0000256" key="1">
    <source>
        <dbReference type="ARBA" id="ARBA00022676"/>
    </source>
</evidence>
<evidence type="ECO:0000259" key="3">
    <source>
        <dbReference type="Pfam" id="PF13439"/>
    </source>
</evidence>
<dbReference type="Pfam" id="PF13439">
    <property type="entry name" value="Glyco_transf_4"/>
    <property type="match status" value="1"/>
</dbReference>
<dbReference type="PANTHER" id="PTHR12526">
    <property type="entry name" value="GLYCOSYLTRANSFERASE"/>
    <property type="match status" value="1"/>
</dbReference>
<accession>A0ABT8RYW6</accession>
<evidence type="ECO:0000313" key="4">
    <source>
        <dbReference type="EMBL" id="MDO1531867.1"/>
    </source>
</evidence>
<feature type="domain" description="Glycosyltransferase subfamily 4-like N-terminal" evidence="3">
    <location>
        <begin position="53"/>
        <end position="162"/>
    </location>
</feature>
<dbReference type="Gene3D" id="3.40.50.2000">
    <property type="entry name" value="Glycogen Phosphorylase B"/>
    <property type="match status" value="2"/>
</dbReference>
<dbReference type="RefSeq" id="WP_301805463.1">
    <property type="nucleotide sequence ID" value="NZ_JAUJZH010000003.1"/>
</dbReference>
<name>A0ABT8RYW6_9BURK</name>
<dbReference type="Pfam" id="PF13692">
    <property type="entry name" value="Glyco_trans_1_4"/>
    <property type="match status" value="1"/>
</dbReference>
<dbReference type="EC" id="2.4.-.-" evidence="4"/>
<protein>
    <submittedName>
        <fullName evidence="4">Glycosyltransferase family 4 protein</fullName>
        <ecNumber evidence="4">2.4.-.-</ecNumber>
    </submittedName>
</protein>
<organism evidence="4 5">
    <name type="scientific">Variovorax ginsengisoli</name>
    <dbReference type="NCBI Taxonomy" id="363844"/>
    <lineage>
        <taxon>Bacteria</taxon>
        <taxon>Pseudomonadati</taxon>
        <taxon>Pseudomonadota</taxon>
        <taxon>Betaproteobacteria</taxon>
        <taxon>Burkholderiales</taxon>
        <taxon>Comamonadaceae</taxon>
        <taxon>Variovorax</taxon>
    </lineage>
</organism>